<evidence type="ECO:0000256" key="1">
    <source>
        <dbReference type="ARBA" id="ARBA00004370"/>
    </source>
</evidence>
<dbReference type="InterPro" id="IPR006694">
    <property type="entry name" value="Fatty_acid_hydroxylase"/>
</dbReference>
<dbReference type="PANTHER" id="PTHR11863">
    <property type="entry name" value="STEROL DESATURASE"/>
    <property type="match status" value="1"/>
</dbReference>
<keyword evidence="4" id="KW-0472">Membrane</keyword>
<dbReference type="EMBL" id="JAHWXP010000003">
    <property type="protein sequence ID" value="MBY8337584.1"/>
    <property type="molecule type" value="Genomic_DNA"/>
</dbReference>
<comment type="caution">
    <text evidence="6">The sequence shown here is derived from an EMBL/GenBank/DDBJ whole genome shotgun (WGS) entry which is preliminary data.</text>
</comment>
<evidence type="ECO:0000256" key="4">
    <source>
        <dbReference type="ARBA" id="ARBA00023136"/>
    </source>
</evidence>
<evidence type="ECO:0000313" key="7">
    <source>
        <dbReference type="Proteomes" id="UP000759298"/>
    </source>
</evidence>
<evidence type="ECO:0000313" key="6">
    <source>
        <dbReference type="EMBL" id="MBY8337584.1"/>
    </source>
</evidence>
<dbReference type="Pfam" id="PF04116">
    <property type="entry name" value="FA_hydroxylase"/>
    <property type="match status" value="1"/>
</dbReference>
<evidence type="ECO:0000256" key="3">
    <source>
        <dbReference type="ARBA" id="ARBA00022989"/>
    </source>
</evidence>
<feature type="domain" description="Fatty acid hydroxylase" evidence="5">
    <location>
        <begin position="87"/>
        <end position="223"/>
    </location>
</feature>
<name>A0ABS7PEV0_9SPHN</name>
<comment type="subcellular location">
    <subcellularLocation>
        <location evidence="1">Membrane</location>
    </subcellularLocation>
</comment>
<keyword evidence="2" id="KW-0812">Transmembrane</keyword>
<protein>
    <submittedName>
        <fullName evidence="6">Sterol desaturase family protein</fullName>
    </submittedName>
</protein>
<keyword evidence="3" id="KW-1133">Transmembrane helix</keyword>
<reference evidence="6 7" key="1">
    <citation type="submission" date="2021-07" db="EMBL/GenBank/DDBJ databases">
        <title>Alteriqipengyuania abyssalis NZ-12B nov, sp.nov isolated from deep sea sponge in pacific ocean.</title>
        <authorList>
            <person name="Tareen S."/>
            <person name="Wink J."/>
        </authorList>
    </citation>
    <scope>NUCLEOTIDE SEQUENCE [LARGE SCALE GENOMIC DNA]</scope>
    <source>
        <strain evidence="6 7">NZ-12B</strain>
    </source>
</reference>
<proteinExistence type="predicted"/>
<evidence type="ECO:0000259" key="5">
    <source>
        <dbReference type="Pfam" id="PF04116"/>
    </source>
</evidence>
<keyword evidence="7" id="KW-1185">Reference proteome</keyword>
<dbReference type="InterPro" id="IPR050307">
    <property type="entry name" value="Sterol_Desaturase_Related"/>
</dbReference>
<gene>
    <name evidence="6" type="ORF">KYN89_11025</name>
</gene>
<accession>A0ABS7PEV0</accession>
<dbReference type="Proteomes" id="UP000759298">
    <property type="component" value="Unassembled WGS sequence"/>
</dbReference>
<organism evidence="6 7">
    <name type="scientific">Alteriqipengyuania abyssalis</name>
    <dbReference type="NCBI Taxonomy" id="2860200"/>
    <lineage>
        <taxon>Bacteria</taxon>
        <taxon>Pseudomonadati</taxon>
        <taxon>Pseudomonadota</taxon>
        <taxon>Alphaproteobacteria</taxon>
        <taxon>Sphingomonadales</taxon>
        <taxon>Erythrobacteraceae</taxon>
        <taxon>Alteriqipengyuania</taxon>
    </lineage>
</organism>
<dbReference type="RefSeq" id="WP_222825117.1">
    <property type="nucleotide sequence ID" value="NZ_JAHWXP010000003.1"/>
</dbReference>
<sequence>MARISPLTVLGVALVGGLWLAERARPLRRQTHSTAARQARNLALGAGTMLVVTAIEMPLLTRLAKGNVRARRGLVQVLPLPRPLQIVLGVAAMDYAFYWWHIATHKVPFLWRFHRVHHIDPDMDMTTALRFHAVDMLVSLPFRVAQVVLSGADVRILMAHRRFFDASVLFHHSNLALPGRWDENLSLILTTPKMHGVHHSKVWDEMNSNWTSGLSLWDRLHRTLRSKPQARIEIGVADAASLADLSLGNSLTAPFRATPAPLPPGAVSLR</sequence>
<evidence type="ECO:0000256" key="2">
    <source>
        <dbReference type="ARBA" id="ARBA00022692"/>
    </source>
</evidence>